<accession>A0A1H2SAJ5</accession>
<name>A0A1H2SAJ5_9PSEU</name>
<evidence type="ECO:0000313" key="2">
    <source>
        <dbReference type="Proteomes" id="UP000199515"/>
    </source>
</evidence>
<gene>
    <name evidence="1" type="ORF">SAMN05421504_101161</name>
</gene>
<proteinExistence type="predicted"/>
<protein>
    <submittedName>
        <fullName evidence="1">Uncharacterized protein</fullName>
    </submittedName>
</protein>
<keyword evidence="2" id="KW-1185">Reference proteome</keyword>
<dbReference type="AlphaFoldDB" id="A0A1H2SAJ5"/>
<dbReference type="EMBL" id="FNON01000001">
    <property type="protein sequence ID" value="SDW28602.1"/>
    <property type="molecule type" value="Genomic_DNA"/>
</dbReference>
<reference evidence="1 2" key="1">
    <citation type="submission" date="2016-10" db="EMBL/GenBank/DDBJ databases">
        <authorList>
            <person name="de Groot N.N."/>
        </authorList>
    </citation>
    <scope>NUCLEOTIDE SEQUENCE [LARGE SCALE GENOMIC DNA]</scope>
    <source>
        <strain evidence="1 2">CPCC 202699</strain>
    </source>
</reference>
<dbReference type="Proteomes" id="UP000199515">
    <property type="component" value="Unassembled WGS sequence"/>
</dbReference>
<sequence length="237" mass="26784">MLLGCSDLLSLTRRTAAAEIDTAPGKFRHEPTERVAAHNVIMAFPDDLLERQEALQAEADEVTAALGLDKALAALGDPIRVGSSALRLMVRRDIDLTVVCPELDEPTHEAVWRIGADLIAQSRVRQVTMRDDTGHWNVDPAYPDGLYLKVEYRTLAAKTWNLDIWFVDDPGRQPDLAHLKTFPERLTDDIRLAILRIKHAWAENPGYGSIVSSYDVYRSVLDDGVRTPEQFEDWRRR</sequence>
<organism evidence="1 2">
    <name type="scientific">Amycolatopsis xylanica</name>
    <dbReference type="NCBI Taxonomy" id="589385"/>
    <lineage>
        <taxon>Bacteria</taxon>
        <taxon>Bacillati</taxon>
        <taxon>Actinomycetota</taxon>
        <taxon>Actinomycetes</taxon>
        <taxon>Pseudonocardiales</taxon>
        <taxon>Pseudonocardiaceae</taxon>
        <taxon>Amycolatopsis</taxon>
    </lineage>
</organism>
<dbReference type="STRING" id="589385.SAMN05421504_101161"/>
<evidence type="ECO:0000313" key="1">
    <source>
        <dbReference type="EMBL" id="SDW28602.1"/>
    </source>
</evidence>